<evidence type="ECO:0000313" key="4">
    <source>
        <dbReference type="Proteomes" id="UP001596997"/>
    </source>
</evidence>
<dbReference type="EMBL" id="JBHTJM010000005">
    <property type="protein sequence ID" value="MFD0963225.1"/>
    <property type="molecule type" value="Genomic_DNA"/>
</dbReference>
<evidence type="ECO:0000256" key="1">
    <source>
        <dbReference type="SAM" id="Coils"/>
    </source>
</evidence>
<sequence length="209" mass="24286">MELIEEILKFSIGGLTITGIVVFLGKLILTKSSDIIIENHKNQLEISKANHQNQLEIFKTEHQIKFSKLHAERGEIVKEIYKAFYELEIKLESMTTLFQGPEWTTDKTRDEDAISKYRETLQLLENNRIFFSEELCTQLTSALEDYKAIINQMLQAKNHARFESDGSGYRFPDGEGSIDLWRDAEKKTKNEIRELRLELARVFRDLIGA</sequence>
<keyword evidence="2" id="KW-1133">Transmembrane helix</keyword>
<dbReference type="RefSeq" id="WP_377713714.1">
    <property type="nucleotide sequence ID" value="NZ_JBHTJM010000005.1"/>
</dbReference>
<name>A0ABW3I092_9FLAO</name>
<evidence type="ECO:0000256" key="2">
    <source>
        <dbReference type="SAM" id="Phobius"/>
    </source>
</evidence>
<organism evidence="3 4">
    <name type="scientific">Pseudofulvibacter geojedonensis</name>
    <dbReference type="NCBI Taxonomy" id="1123758"/>
    <lineage>
        <taxon>Bacteria</taxon>
        <taxon>Pseudomonadati</taxon>
        <taxon>Bacteroidota</taxon>
        <taxon>Flavobacteriia</taxon>
        <taxon>Flavobacteriales</taxon>
        <taxon>Flavobacteriaceae</taxon>
        <taxon>Pseudofulvibacter</taxon>
    </lineage>
</organism>
<feature type="transmembrane region" description="Helical" evidence="2">
    <location>
        <begin position="7"/>
        <end position="29"/>
    </location>
</feature>
<protein>
    <submittedName>
        <fullName evidence="3">Uncharacterized protein</fullName>
    </submittedName>
</protein>
<dbReference type="Proteomes" id="UP001596997">
    <property type="component" value="Unassembled WGS sequence"/>
</dbReference>
<comment type="caution">
    <text evidence="3">The sequence shown here is derived from an EMBL/GenBank/DDBJ whole genome shotgun (WGS) entry which is preliminary data.</text>
</comment>
<accession>A0ABW3I092</accession>
<proteinExistence type="predicted"/>
<evidence type="ECO:0000313" key="3">
    <source>
        <dbReference type="EMBL" id="MFD0963225.1"/>
    </source>
</evidence>
<reference evidence="4" key="1">
    <citation type="journal article" date="2019" name="Int. J. Syst. Evol. Microbiol.">
        <title>The Global Catalogue of Microorganisms (GCM) 10K type strain sequencing project: providing services to taxonomists for standard genome sequencing and annotation.</title>
        <authorList>
            <consortium name="The Broad Institute Genomics Platform"/>
            <consortium name="The Broad Institute Genome Sequencing Center for Infectious Disease"/>
            <person name="Wu L."/>
            <person name="Ma J."/>
        </authorList>
    </citation>
    <scope>NUCLEOTIDE SEQUENCE [LARGE SCALE GENOMIC DNA]</scope>
    <source>
        <strain evidence="4">CCUG 62114</strain>
    </source>
</reference>
<keyword evidence="1" id="KW-0175">Coiled coil</keyword>
<keyword evidence="2" id="KW-0472">Membrane</keyword>
<gene>
    <name evidence="3" type="ORF">ACFQ1O_04295</name>
</gene>
<keyword evidence="4" id="KW-1185">Reference proteome</keyword>
<feature type="coiled-coil region" evidence="1">
    <location>
        <begin position="178"/>
        <end position="205"/>
    </location>
</feature>
<keyword evidence="2" id="KW-0812">Transmembrane</keyword>